<keyword evidence="1" id="KW-1133">Transmembrane helix</keyword>
<keyword evidence="1" id="KW-0812">Transmembrane</keyword>
<dbReference type="Proteomes" id="UP000256856">
    <property type="component" value="Chromosome"/>
</dbReference>
<reference evidence="3 4" key="1">
    <citation type="submission" date="2018-03" db="EMBL/GenBank/DDBJ databases">
        <title>A parallel universe: an anciently diverged bacterial symbiosis in a Hawaiian planthopper (Hemiptera: Cixiidae) reveals rearranged nutritional responsibilities.</title>
        <authorList>
            <person name="Bennett G."/>
            <person name="Mao M."/>
        </authorList>
    </citation>
    <scope>NUCLEOTIDE SEQUENCE [LARGE SCALE GENOMIC DNA]</scope>
    <source>
        <strain evidence="3 4">OLIH</strain>
    </source>
</reference>
<keyword evidence="4" id="KW-1185">Reference proteome</keyword>
<evidence type="ECO:0000313" key="3">
    <source>
        <dbReference type="EMBL" id="AXN02407.1"/>
    </source>
</evidence>
<feature type="domain" description="YutG/PgpA" evidence="2">
    <location>
        <begin position="11"/>
        <end position="73"/>
    </location>
</feature>
<dbReference type="Pfam" id="PF04608">
    <property type="entry name" value="PgpA"/>
    <property type="match status" value="1"/>
</dbReference>
<name>A0A346E0A2_9ENTR</name>
<evidence type="ECO:0000313" key="4">
    <source>
        <dbReference type="Proteomes" id="UP000256856"/>
    </source>
</evidence>
<dbReference type="GO" id="GO:0008962">
    <property type="term" value="F:phosphatidylglycerophosphatase activity"/>
    <property type="evidence" value="ECO:0007669"/>
    <property type="project" value="InterPro"/>
</dbReference>
<feature type="transmembrane region" description="Helical" evidence="1">
    <location>
        <begin position="41"/>
        <end position="63"/>
    </location>
</feature>
<dbReference type="InterPro" id="IPR007686">
    <property type="entry name" value="YutG/PgpA"/>
</dbReference>
<dbReference type="InterPro" id="IPR036681">
    <property type="entry name" value="PgpA-like_sf"/>
</dbReference>
<feature type="transmembrane region" description="Helical" evidence="1">
    <location>
        <begin position="7"/>
        <end position="35"/>
    </location>
</feature>
<evidence type="ECO:0000256" key="1">
    <source>
        <dbReference type="SAM" id="Phobius"/>
    </source>
</evidence>
<dbReference type="AlphaFoldDB" id="A0A346E0A2"/>
<keyword evidence="1" id="KW-0472">Membrane</keyword>
<dbReference type="KEGG" id="ppet:C9I82_461"/>
<sequence>MKKINNLAYILAIGGGIGLIPIMPGTLISILTIPLWTMIKFFFKIKIIYLITIVNIIVGIYICKIGEKKIGKKIIKV</sequence>
<protein>
    <submittedName>
        <fullName evidence="3">Phosphatidylglycerophosphatase A</fullName>
    </submittedName>
</protein>
<accession>A0A346E0A2</accession>
<gene>
    <name evidence="3" type="ORF">C9I82_461</name>
</gene>
<dbReference type="SUPFAM" id="SSF101307">
    <property type="entry name" value="YutG-like"/>
    <property type="match status" value="1"/>
</dbReference>
<proteinExistence type="predicted"/>
<dbReference type="EMBL" id="CP028374">
    <property type="protein sequence ID" value="AXN02407.1"/>
    <property type="molecule type" value="Genomic_DNA"/>
</dbReference>
<organism evidence="3 4">
    <name type="scientific">Candidatus Purcelliella pentastirinorum</name>
    <dbReference type="NCBI Taxonomy" id="472834"/>
    <lineage>
        <taxon>Bacteria</taxon>
        <taxon>Pseudomonadati</taxon>
        <taxon>Pseudomonadota</taxon>
        <taxon>Gammaproteobacteria</taxon>
        <taxon>Enterobacterales</taxon>
        <taxon>Enterobacteriaceae</taxon>
        <taxon>Candidatus Purcelliella</taxon>
    </lineage>
</organism>
<dbReference type="GO" id="GO:0006629">
    <property type="term" value="P:lipid metabolic process"/>
    <property type="evidence" value="ECO:0007669"/>
    <property type="project" value="InterPro"/>
</dbReference>
<evidence type="ECO:0000259" key="2">
    <source>
        <dbReference type="Pfam" id="PF04608"/>
    </source>
</evidence>